<dbReference type="Proteomes" id="UP000075230">
    <property type="component" value="Unassembled WGS sequence"/>
</dbReference>
<gene>
    <name evidence="1" type="ORF">RIB2604_01805090</name>
</gene>
<dbReference type="EMBL" id="BCWF01000018">
    <property type="protein sequence ID" value="GAT24679.1"/>
    <property type="molecule type" value="Genomic_DNA"/>
</dbReference>
<reference evidence="2" key="2">
    <citation type="submission" date="2016-02" db="EMBL/GenBank/DDBJ databases">
        <title>Genome sequencing of Aspergillus luchuensis NBRC 4314.</title>
        <authorList>
            <person name="Yamada O."/>
        </authorList>
    </citation>
    <scope>NUCLEOTIDE SEQUENCE [LARGE SCALE GENOMIC DNA]</scope>
    <source>
        <strain evidence="2">RIB 2604</strain>
    </source>
</reference>
<protein>
    <submittedName>
        <fullName evidence="1">Uncharacterized protein</fullName>
    </submittedName>
</protein>
<organism evidence="1 2">
    <name type="scientific">Aspergillus kawachii</name>
    <name type="common">White koji mold</name>
    <name type="synonym">Aspergillus awamori var. kawachi</name>
    <dbReference type="NCBI Taxonomy" id="1069201"/>
    <lineage>
        <taxon>Eukaryota</taxon>
        <taxon>Fungi</taxon>
        <taxon>Dikarya</taxon>
        <taxon>Ascomycota</taxon>
        <taxon>Pezizomycotina</taxon>
        <taxon>Eurotiomycetes</taxon>
        <taxon>Eurotiomycetidae</taxon>
        <taxon>Eurotiales</taxon>
        <taxon>Aspergillaceae</taxon>
        <taxon>Aspergillus</taxon>
        <taxon>Aspergillus subgen. Circumdati</taxon>
    </lineage>
</organism>
<sequence length="112" mass="12003">MKNGNSWAFSEDDIKTYGNIIEQNAGGASFLTAETALDVNTGLCNLFSSYRSEPAKAKIIISRLQETTTTGGRVPQPTAVRKDIPKCRTGAMSGKPMSGRRLPKIGAVVRGK</sequence>
<accession>A0A146FGK6</accession>
<evidence type="ECO:0000313" key="2">
    <source>
        <dbReference type="Proteomes" id="UP000075230"/>
    </source>
</evidence>
<evidence type="ECO:0000313" key="1">
    <source>
        <dbReference type="EMBL" id="GAT24679.1"/>
    </source>
</evidence>
<name>A0A146FGK6_ASPKA</name>
<dbReference type="AlphaFoldDB" id="A0A146FGK6"/>
<proteinExistence type="predicted"/>
<reference evidence="1 2" key="1">
    <citation type="journal article" date="2016" name="DNA Res.">
        <title>Genome sequence of Aspergillus luchuensis NBRC 4314.</title>
        <authorList>
            <person name="Yamada O."/>
            <person name="Machida M."/>
            <person name="Hosoyama A."/>
            <person name="Goto M."/>
            <person name="Takahashi T."/>
            <person name="Futagami T."/>
            <person name="Yamagata Y."/>
            <person name="Takeuchi M."/>
            <person name="Kobayashi T."/>
            <person name="Koike H."/>
            <person name="Abe K."/>
            <person name="Asai K."/>
            <person name="Arita M."/>
            <person name="Fujita N."/>
            <person name="Fukuda K."/>
            <person name="Higa K."/>
            <person name="Horikawa H."/>
            <person name="Ishikawa T."/>
            <person name="Jinno K."/>
            <person name="Kato Y."/>
            <person name="Kirimura K."/>
            <person name="Mizutani O."/>
            <person name="Nakasone K."/>
            <person name="Sano M."/>
            <person name="Shiraishi Y."/>
            <person name="Tsukahara M."/>
            <person name="Gomi K."/>
        </authorList>
    </citation>
    <scope>NUCLEOTIDE SEQUENCE [LARGE SCALE GENOMIC DNA]</scope>
    <source>
        <strain evidence="1 2">RIB 2604</strain>
    </source>
</reference>
<comment type="caution">
    <text evidence="1">The sequence shown here is derived from an EMBL/GenBank/DDBJ whole genome shotgun (WGS) entry which is preliminary data.</text>
</comment>